<dbReference type="InterPro" id="IPR022125">
    <property type="entry name" value="U3snoRNP10_N"/>
</dbReference>
<keyword evidence="5" id="KW-0539">Nucleus</keyword>
<comment type="subcellular location">
    <subcellularLocation>
        <location evidence="1">Nucleus</location>
        <location evidence="1">Nucleolus</location>
    </subcellularLocation>
</comment>
<dbReference type="Pfam" id="PF12397">
    <property type="entry name" value="U3snoRNP10"/>
    <property type="match status" value="1"/>
</dbReference>
<evidence type="ECO:0000313" key="10">
    <source>
        <dbReference type="Proteomes" id="UP001054821"/>
    </source>
</evidence>
<evidence type="ECO:0000256" key="5">
    <source>
        <dbReference type="ARBA" id="ARBA00023242"/>
    </source>
</evidence>
<sequence length="1817" mass="202350">MATSIASQLEAIKSVIQADTEPSVKRPFTRPSILFDAKEAADIDIDTIFSIALQGLDVLVITDERFRIYKNDLFSQKSRELDRELMGIEENNGINVSISSYLRLLSGHFELPSSIKTLEYLIRRYKIHVYNFEDLILCALPYHDTHTFVRIVQLISLRNSKWRFMDGVKVSGAPPPRKVIVQQCIRDKGVLEILCNYASPSKKYRPSRPVIRFCTAVVIEVLGSSTSVDSDVVQRILSLVVSGLEAGTKGDSENKAGAMMIVGLLASKVTLSPKLVKSLMRSIAEIAREEAKESADLQLFRLSLMTLINLVQLQAVDIFPIKTLEILMDIRDFAAILLGLFNEFNIDRFVWVLLDSLIDYSSSNESCQLSLISILETIPSKNFVQHAVSKVLSSCLQSSQKIKNSTSSLSGSWAKKILVVLNEKYQSELQGAVHKFLDEKNVQSKKGGSVHEILGQMLDGNLDMSLAFSESKIWFGLHHPKADVRRRTLSALGTSGVLEAKATNPQSLVSIEDVILRQLHDDDLTVVRAALSLDRLSTIISSADLFEALGNVLKRCIGILMSSSLENSSLACDVSVLCLKNASSGIDDNIERCNILASMIFPLLLVLPKTQRLNLKALELAKEVKWPLFENLAGASNTALTSQPGSLSSINMDTIASLAGRGMGNAIIHDREMKSFLSQLLGRRSQNYCELHVSSQNLSKIEVQILCLLLESCAMPSSPDEHVLEDHLLEALKLDGLAPEDPAVIQPCVTVLQKLNSQIYSGLKTEIQELLFQELVSLFRNANGDIQKETRAALLRLNITCSTIVQTLDCMVNNRSCVTDSGYGKKKMKLTGHLKSNPSCDLIFKGENALSLLSSLMDVLLFKKDIENRDTLLGPLFKLLYRTFSNEWVHGVLVQDEKQIQVSSRNSDSMSSAISCIQQTLLIILEDISSSLTNSVPLADNIINEIDVKMLVECAHSVKDGVTRNHVFSLISSITKIIPEKVLGHILDIFTLIGESAVTQIDSHSQHVFEDLISTVVPCWLSGTGNNDKLLQIFINVLPEVAEHRRLSIVVYLLRTLGESNSLASLLVLLFRSLVSRKGLSCFDNMHASDSSTASLQRQWEYALGIHVYEQYSCMIWLPSLVVMLKQIGTGIQSQELFIELLITMRFTLHKLQDPEFAFKLVSGEDSEKVQATLEELMEQVVSLQQSVDARRKKKGIHVSIRKELKECMHGVLRTITIAMMPPTHFKSITKLLGHRDRNVAKKALGLLCETVRDHDRVRTKHKYNSSSSHQWQHLDENSLESFRYMCLKIVDLVDDSSDDSEASLKVAAALALEVLAHKFPTNYSIFNECLPLVTKNISMHDLAVSSSCLQATGALINVLGPRALSELPHIMENLIRISHEAFLSSDIKTTSGVDDGLPVVLQIPKESLILSILVTLEAVVVKLGGFLNPYLEEITRIMVLHLDYALGSDQKLKIKADSVRRLITENIPVRLALPPMLKIFSSTVESGDSSLTVYFGMLENMIDRLDRSSIGGYHAKIFDLCLYALDLRRQHPASVQNIDDVEKNVYNAVVALTMKLTESMFKPLFIRSIDWAESDVEDIACAGNIPRAISFYGLVNKLVENHRSLFVPYFKYLLEGCVRFLTVAGDAKASGSTRKKKAKIQEGKDNSVLLGNWHLRALILSSLHKCFLYDTGSLKFLDSSNFQVLLKPIVSQLVVDPPLSLEEHPYIPSVEEVDNLLVACIGQMAVTGGSDLLWKPLNYEVLMQTRSDKVRSRILGLRVVKYLVEHLREEYLVFLAETIPFLGELLEDVELPVKSLAQSILKDMETMSGESLSQYL</sequence>
<dbReference type="SMART" id="SM01036">
    <property type="entry name" value="BP28CT"/>
    <property type="match status" value="1"/>
</dbReference>
<dbReference type="GO" id="GO:0000462">
    <property type="term" value="P:maturation of SSU-rRNA from tricistronic rRNA transcript (SSU-rRNA, 5.8S rRNA, LSU-rRNA)"/>
    <property type="evidence" value="ECO:0007669"/>
    <property type="project" value="TreeGrafter"/>
</dbReference>
<comment type="similarity">
    <text evidence="2">Belongs to the HEATR1/UTP10 family.</text>
</comment>
<protein>
    <recommendedName>
        <fullName evidence="8">BP28 C-terminal domain-containing protein</fullName>
    </recommendedName>
</protein>
<dbReference type="PANTHER" id="PTHR13457:SF1">
    <property type="entry name" value="HEAT REPEAT-CONTAINING PROTEIN 1"/>
    <property type="match status" value="1"/>
</dbReference>
<dbReference type="Pfam" id="PF23243">
    <property type="entry name" value="HEAT_HEATR1"/>
    <property type="match status" value="1"/>
</dbReference>
<name>A0AAD4ZIP5_PRUDU</name>
<evidence type="ECO:0000259" key="8">
    <source>
        <dbReference type="SMART" id="SM01036"/>
    </source>
</evidence>
<keyword evidence="7" id="KW-0175">Coiled coil</keyword>
<dbReference type="GO" id="GO:0045943">
    <property type="term" value="P:positive regulation of transcription by RNA polymerase I"/>
    <property type="evidence" value="ECO:0007669"/>
    <property type="project" value="TreeGrafter"/>
</dbReference>
<proteinExistence type="inferred from homology"/>
<dbReference type="PANTHER" id="PTHR13457">
    <property type="entry name" value="BAP28"/>
    <property type="match status" value="1"/>
</dbReference>
<feature type="domain" description="BP28 C-terminal" evidence="8">
    <location>
        <begin position="1508"/>
        <end position="1675"/>
    </location>
</feature>
<dbReference type="InterPro" id="IPR016024">
    <property type="entry name" value="ARM-type_fold"/>
</dbReference>
<dbReference type="SUPFAM" id="SSF48371">
    <property type="entry name" value="ARM repeat"/>
    <property type="match status" value="2"/>
</dbReference>
<dbReference type="InterPro" id="IPR012954">
    <property type="entry name" value="BP28_C_dom"/>
</dbReference>
<dbReference type="GO" id="GO:0034455">
    <property type="term" value="C:t-UTP complex"/>
    <property type="evidence" value="ECO:0007669"/>
    <property type="project" value="TreeGrafter"/>
</dbReference>
<keyword evidence="6" id="KW-0687">Ribonucleoprotein</keyword>
<dbReference type="InterPro" id="IPR011989">
    <property type="entry name" value="ARM-like"/>
</dbReference>
<dbReference type="Pfam" id="PF08146">
    <property type="entry name" value="BP28CT"/>
    <property type="match status" value="1"/>
</dbReference>
<feature type="coiled-coil region" evidence="7">
    <location>
        <begin position="1167"/>
        <end position="1194"/>
    </location>
</feature>
<dbReference type="InterPro" id="IPR040191">
    <property type="entry name" value="UTP10"/>
</dbReference>
<keyword evidence="4" id="KW-0698">rRNA processing</keyword>
<dbReference type="Proteomes" id="UP001054821">
    <property type="component" value="Chromosome 2"/>
</dbReference>
<organism evidence="9 10">
    <name type="scientific">Prunus dulcis</name>
    <name type="common">Almond</name>
    <name type="synonym">Amygdalus dulcis</name>
    <dbReference type="NCBI Taxonomy" id="3755"/>
    <lineage>
        <taxon>Eukaryota</taxon>
        <taxon>Viridiplantae</taxon>
        <taxon>Streptophyta</taxon>
        <taxon>Embryophyta</taxon>
        <taxon>Tracheophyta</taxon>
        <taxon>Spermatophyta</taxon>
        <taxon>Magnoliopsida</taxon>
        <taxon>eudicotyledons</taxon>
        <taxon>Gunneridae</taxon>
        <taxon>Pentapetalae</taxon>
        <taxon>rosids</taxon>
        <taxon>fabids</taxon>
        <taxon>Rosales</taxon>
        <taxon>Rosaceae</taxon>
        <taxon>Amygdaloideae</taxon>
        <taxon>Amygdaleae</taxon>
        <taxon>Prunus</taxon>
    </lineage>
</organism>
<keyword evidence="3" id="KW-0690">Ribosome biogenesis</keyword>
<evidence type="ECO:0000256" key="2">
    <source>
        <dbReference type="ARBA" id="ARBA00010559"/>
    </source>
</evidence>
<gene>
    <name evidence="9" type="ORF">L3X38_014687</name>
</gene>
<evidence type="ECO:0000256" key="3">
    <source>
        <dbReference type="ARBA" id="ARBA00022517"/>
    </source>
</evidence>
<dbReference type="Gene3D" id="1.25.10.10">
    <property type="entry name" value="Leucine-rich Repeat Variant"/>
    <property type="match status" value="1"/>
</dbReference>
<dbReference type="InterPro" id="IPR056473">
    <property type="entry name" value="HEAT_Utp10/HEAT1"/>
</dbReference>
<dbReference type="GO" id="GO:0030515">
    <property type="term" value="F:snoRNA binding"/>
    <property type="evidence" value="ECO:0007669"/>
    <property type="project" value="TreeGrafter"/>
</dbReference>
<evidence type="ECO:0000313" key="9">
    <source>
        <dbReference type="EMBL" id="KAI5346808.1"/>
    </source>
</evidence>
<dbReference type="EMBL" id="JAJFAZ020000002">
    <property type="protein sequence ID" value="KAI5346808.1"/>
    <property type="molecule type" value="Genomic_DNA"/>
</dbReference>
<keyword evidence="10" id="KW-1185">Reference proteome</keyword>
<dbReference type="GO" id="GO:0030686">
    <property type="term" value="C:90S preribosome"/>
    <property type="evidence" value="ECO:0007669"/>
    <property type="project" value="TreeGrafter"/>
</dbReference>
<reference evidence="9 10" key="1">
    <citation type="journal article" date="2022" name="G3 (Bethesda)">
        <title>Whole-genome sequence and methylome profiling of the almond [Prunus dulcis (Mill.) D.A. Webb] cultivar 'Nonpareil'.</title>
        <authorList>
            <person name="D'Amico-Willman K.M."/>
            <person name="Ouma W.Z."/>
            <person name="Meulia T."/>
            <person name="Sideli G.M."/>
            <person name="Gradziel T.M."/>
            <person name="Fresnedo-Ramirez J."/>
        </authorList>
    </citation>
    <scope>NUCLEOTIDE SEQUENCE [LARGE SCALE GENOMIC DNA]</scope>
    <source>
        <strain evidence="9">Clone GOH B32 T37-40</strain>
    </source>
</reference>
<comment type="caution">
    <text evidence="9">The sequence shown here is derived from an EMBL/GenBank/DDBJ whole genome shotgun (WGS) entry which is preliminary data.</text>
</comment>
<evidence type="ECO:0000256" key="4">
    <source>
        <dbReference type="ARBA" id="ARBA00022552"/>
    </source>
</evidence>
<evidence type="ECO:0000256" key="1">
    <source>
        <dbReference type="ARBA" id="ARBA00004604"/>
    </source>
</evidence>
<evidence type="ECO:0000256" key="6">
    <source>
        <dbReference type="ARBA" id="ARBA00023274"/>
    </source>
</evidence>
<dbReference type="GO" id="GO:0032040">
    <property type="term" value="C:small-subunit processome"/>
    <property type="evidence" value="ECO:0007669"/>
    <property type="project" value="TreeGrafter"/>
</dbReference>
<evidence type="ECO:0000256" key="7">
    <source>
        <dbReference type="SAM" id="Coils"/>
    </source>
</evidence>
<accession>A0AAD4ZIP5</accession>